<evidence type="ECO:0000256" key="4">
    <source>
        <dbReference type="PROSITE-ProRule" id="PRU01330"/>
    </source>
</evidence>
<dbReference type="PROSITE" id="PS51986">
    <property type="entry name" value="GS_BETA_GRASP"/>
    <property type="match status" value="1"/>
</dbReference>
<accession>A0A7Y9YCS5</accession>
<feature type="domain" description="GS catalytic" evidence="7">
    <location>
        <begin position="160"/>
        <end position="517"/>
    </location>
</feature>
<name>A0A7Y9YCS5_9ACTN</name>
<evidence type="ECO:0000259" key="6">
    <source>
        <dbReference type="PROSITE" id="PS51986"/>
    </source>
</evidence>
<dbReference type="EC" id="6.3.1.2" evidence="2"/>
<evidence type="ECO:0000313" key="8">
    <source>
        <dbReference type="EMBL" id="NYI09434.1"/>
    </source>
</evidence>
<dbReference type="Pfam" id="PF00120">
    <property type="entry name" value="Gln-synt_C"/>
    <property type="match status" value="1"/>
</dbReference>
<evidence type="ECO:0000256" key="5">
    <source>
        <dbReference type="RuleBase" id="RU000384"/>
    </source>
</evidence>
<dbReference type="SMART" id="SM01230">
    <property type="entry name" value="Gln-synt_C"/>
    <property type="match status" value="1"/>
</dbReference>
<evidence type="ECO:0000256" key="2">
    <source>
        <dbReference type="ARBA" id="ARBA00012937"/>
    </source>
</evidence>
<sequence>MSRSTRPVASTSPHFIRRQFMATTAKFVEQYGLYSAEQQAAAQRSLETIKQHGIEIVRLVWPDQHGLLRGKALTVPAYAAALEAGNDITMAPFFFDPANAIVLNPFSADGGFAIDGLGGSPNVKSVPDPGTFTILPWVDNTALVFADLYMSNGHPFPLAPRTILKESLAALAATGAKLIAGVEMEWYLTRLIDNRLDGGSLGAPGSPADPPHVAPVGRGYNYLLVDHLDEIDDVLKPIRKALLQMGLPLRSFDDEWAPSQVETTFDILEGLQAADSAALFRTTVKQIAKRRGHIASFMCTPAIAGFYANGWHLHTSLADLNSGENLMVPTDNSPLSELGRHYVGGSLQHGIAASVFTTPTINGYRRRRPYSLAPDRLTWGQDNRAAMMRVISAPNDVASHVENRVGDSAANPYLYIAAQTVSGLDGILNKVDPGPISEDPYAADVPQLPTTLAEAVDALEADSFFRKTFGDVFIDYMVTMKRSEITRYNAWVEANPDPDTYVNGVTDWEHREYFELF</sequence>
<evidence type="ECO:0000256" key="3">
    <source>
        <dbReference type="ARBA" id="ARBA00033230"/>
    </source>
</evidence>
<dbReference type="InterPro" id="IPR036651">
    <property type="entry name" value="Gln_synt_N_sf"/>
</dbReference>
<dbReference type="Gene3D" id="3.30.590.10">
    <property type="entry name" value="Glutamine synthetase/guanido kinase, catalytic domain"/>
    <property type="match status" value="1"/>
</dbReference>
<comment type="similarity">
    <text evidence="1 4 5">Belongs to the glutamine synthetase family.</text>
</comment>
<dbReference type="SUPFAM" id="SSF54368">
    <property type="entry name" value="Glutamine synthetase, N-terminal domain"/>
    <property type="match status" value="1"/>
</dbReference>
<dbReference type="GO" id="GO:0005737">
    <property type="term" value="C:cytoplasm"/>
    <property type="evidence" value="ECO:0007669"/>
    <property type="project" value="TreeGrafter"/>
</dbReference>
<dbReference type="AlphaFoldDB" id="A0A7Y9YCS5"/>
<dbReference type="InterPro" id="IPR008146">
    <property type="entry name" value="Gln_synth_cat_dom"/>
</dbReference>
<dbReference type="PANTHER" id="PTHR43407">
    <property type="entry name" value="GLUTAMINE SYNTHETASE"/>
    <property type="match status" value="1"/>
</dbReference>
<dbReference type="RefSeq" id="WP_246289755.1">
    <property type="nucleotide sequence ID" value="NZ_BAAAPP010000012.1"/>
</dbReference>
<keyword evidence="9" id="KW-1185">Reference proteome</keyword>
<protein>
    <recommendedName>
        <fullName evidence="2">glutamine synthetase</fullName>
        <ecNumber evidence="2">6.3.1.2</ecNumber>
    </recommendedName>
    <alternativeName>
        <fullName evidence="3">Glutamine synthetase I beta</fullName>
    </alternativeName>
</protein>
<organism evidence="8 9">
    <name type="scientific">Nocardioides marinus</name>
    <dbReference type="NCBI Taxonomy" id="374514"/>
    <lineage>
        <taxon>Bacteria</taxon>
        <taxon>Bacillati</taxon>
        <taxon>Actinomycetota</taxon>
        <taxon>Actinomycetes</taxon>
        <taxon>Propionibacteriales</taxon>
        <taxon>Nocardioidaceae</taxon>
        <taxon>Nocardioides</taxon>
    </lineage>
</organism>
<dbReference type="GO" id="GO:0006542">
    <property type="term" value="P:glutamine biosynthetic process"/>
    <property type="evidence" value="ECO:0007669"/>
    <property type="project" value="InterPro"/>
</dbReference>
<gene>
    <name evidence="8" type="ORF">BKA05_000949</name>
</gene>
<dbReference type="PANTHER" id="PTHR43407:SF1">
    <property type="entry name" value="LENGSIN"/>
    <property type="match status" value="1"/>
</dbReference>
<dbReference type="GO" id="GO:0004356">
    <property type="term" value="F:glutamine synthetase activity"/>
    <property type="evidence" value="ECO:0007669"/>
    <property type="project" value="UniProtKB-EC"/>
</dbReference>
<dbReference type="PROSITE" id="PS51987">
    <property type="entry name" value="GS_CATALYTIC"/>
    <property type="match status" value="1"/>
</dbReference>
<evidence type="ECO:0000259" key="7">
    <source>
        <dbReference type="PROSITE" id="PS51987"/>
    </source>
</evidence>
<dbReference type="GO" id="GO:0016020">
    <property type="term" value="C:membrane"/>
    <property type="evidence" value="ECO:0007669"/>
    <property type="project" value="TreeGrafter"/>
</dbReference>
<dbReference type="InterPro" id="IPR008147">
    <property type="entry name" value="Gln_synt_N"/>
</dbReference>
<dbReference type="Proteomes" id="UP000537326">
    <property type="component" value="Unassembled WGS sequence"/>
</dbReference>
<dbReference type="InterPro" id="IPR014746">
    <property type="entry name" value="Gln_synth/guanido_kin_cat_dom"/>
</dbReference>
<comment type="caution">
    <text evidence="8">The sequence shown here is derived from an EMBL/GenBank/DDBJ whole genome shotgun (WGS) entry which is preliminary data.</text>
</comment>
<dbReference type="Gene3D" id="3.10.20.70">
    <property type="entry name" value="Glutamine synthetase, N-terminal domain"/>
    <property type="match status" value="1"/>
</dbReference>
<proteinExistence type="inferred from homology"/>
<evidence type="ECO:0000313" key="9">
    <source>
        <dbReference type="Proteomes" id="UP000537326"/>
    </source>
</evidence>
<evidence type="ECO:0000256" key="1">
    <source>
        <dbReference type="ARBA" id="ARBA00009897"/>
    </source>
</evidence>
<keyword evidence="8" id="KW-0436">Ligase</keyword>
<dbReference type="EMBL" id="JACBZI010000001">
    <property type="protein sequence ID" value="NYI09434.1"/>
    <property type="molecule type" value="Genomic_DNA"/>
</dbReference>
<dbReference type="SUPFAM" id="SSF55931">
    <property type="entry name" value="Glutamine synthetase/guanido kinase"/>
    <property type="match status" value="1"/>
</dbReference>
<feature type="domain" description="GS beta-grasp" evidence="6">
    <location>
        <begin position="52"/>
        <end position="153"/>
    </location>
</feature>
<reference evidence="8 9" key="1">
    <citation type="submission" date="2020-07" db="EMBL/GenBank/DDBJ databases">
        <title>Sequencing the genomes of 1000 actinobacteria strains.</title>
        <authorList>
            <person name="Klenk H.-P."/>
        </authorList>
    </citation>
    <scope>NUCLEOTIDE SEQUENCE [LARGE SCALE GENOMIC DNA]</scope>
    <source>
        <strain evidence="8 9">DSM 18248</strain>
    </source>
</reference>